<accession>A0A0G8AW17</accession>
<evidence type="ECO:0000313" key="11">
    <source>
        <dbReference type="Proteomes" id="UP000035037"/>
    </source>
</evidence>
<feature type="transmembrane region" description="Helical" evidence="7">
    <location>
        <begin position="426"/>
        <end position="446"/>
    </location>
</feature>
<proteinExistence type="predicted"/>
<feature type="transmembrane region" description="Helical" evidence="7">
    <location>
        <begin position="138"/>
        <end position="164"/>
    </location>
</feature>
<dbReference type="NCBIfam" id="TIGR01960">
    <property type="entry name" value="ndhF3_CO2"/>
    <property type="match status" value="1"/>
</dbReference>
<dbReference type="PANTHER" id="PTHR42829:SF2">
    <property type="entry name" value="NADH-UBIQUINONE OXIDOREDUCTASE CHAIN 5"/>
    <property type="match status" value="1"/>
</dbReference>
<feature type="transmembrane region" description="Helical" evidence="7">
    <location>
        <begin position="351"/>
        <end position="375"/>
    </location>
</feature>
<feature type="transmembrane region" description="Helical" evidence="7">
    <location>
        <begin position="272"/>
        <end position="293"/>
    </location>
</feature>
<reference evidence="10 11" key="1">
    <citation type="submission" date="2015-02" db="EMBL/GenBank/DDBJ databases">
        <authorList>
            <person name="Slaby B."/>
            <person name="Hentschel U."/>
        </authorList>
    </citation>
    <scope>NUCLEOTIDE SEQUENCE [LARGE SCALE GENOMIC DNA]</scope>
    <source>
        <strain evidence="10">15L</strain>
    </source>
</reference>
<feature type="transmembrane region" description="Helical" evidence="7">
    <location>
        <begin position="20"/>
        <end position="44"/>
    </location>
</feature>
<feature type="transmembrane region" description="Helical" evidence="7">
    <location>
        <begin position="239"/>
        <end position="260"/>
    </location>
</feature>
<feature type="transmembrane region" description="Helical" evidence="7">
    <location>
        <begin position="56"/>
        <end position="78"/>
    </location>
</feature>
<dbReference type="InterPro" id="IPR003945">
    <property type="entry name" value="NU5C-like"/>
</dbReference>
<dbReference type="InterPro" id="IPR010217">
    <property type="entry name" value="NU5C2"/>
</dbReference>
<evidence type="ECO:0000256" key="6">
    <source>
        <dbReference type="RuleBase" id="RU000320"/>
    </source>
</evidence>
<dbReference type="EMBL" id="JYFQ01000085">
    <property type="protein sequence ID" value="KKZ13552.1"/>
    <property type="molecule type" value="Genomic_DNA"/>
</dbReference>
<feature type="transmembrane region" description="Helical" evidence="7">
    <location>
        <begin position="327"/>
        <end position="345"/>
    </location>
</feature>
<evidence type="ECO:0000259" key="8">
    <source>
        <dbReference type="Pfam" id="PF00361"/>
    </source>
</evidence>
<evidence type="ECO:0000256" key="4">
    <source>
        <dbReference type="ARBA" id="ARBA00023136"/>
    </source>
</evidence>
<comment type="function">
    <text evidence="5">NDH-1 shuttles electrons from NAD(P)H, via FMN and iron-sulfur (Fe-S) centers, to quinones in the respiratory chain. The immediate electron acceptor for the enzyme in this species is believed to be plastoquinone. Couples the redox reaction to proton translocation (for every two electrons transferred, four hydrogen ions are translocated across the cytoplasmic membrane), and thus conserves the redox energy in a proton gradient.</text>
</comment>
<dbReference type="AlphaFoldDB" id="A0A0G8AW17"/>
<organism evidence="10 11">
    <name type="scientific">Candidatus Synechococcus spongiarum 15L</name>
    <dbReference type="NCBI Taxonomy" id="1608419"/>
    <lineage>
        <taxon>Bacteria</taxon>
        <taxon>Bacillati</taxon>
        <taxon>Cyanobacteriota</taxon>
        <taxon>Cyanophyceae</taxon>
        <taxon>Synechococcales</taxon>
        <taxon>Synechococcaceae</taxon>
        <taxon>Synechococcus</taxon>
    </lineage>
</organism>
<keyword evidence="3 7" id="KW-1133">Transmembrane helix</keyword>
<comment type="subcellular location">
    <subcellularLocation>
        <location evidence="1">Endomembrane system</location>
        <topology evidence="1">Multi-pass membrane protein</topology>
    </subcellularLocation>
    <subcellularLocation>
        <location evidence="6">Membrane</location>
        <topology evidence="6">Multi-pass membrane protein</topology>
    </subcellularLocation>
</comment>
<dbReference type="NCBIfam" id="NF005633">
    <property type="entry name" value="PRK07390.1"/>
    <property type="match status" value="1"/>
</dbReference>
<dbReference type="InterPro" id="IPR001750">
    <property type="entry name" value="ND/Mrp_TM"/>
</dbReference>
<evidence type="ECO:0000256" key="7">
    <source>
        <dbReference type="SAM" id="Phobius"/>
    </source>
</evidence>
<dbReference type="InterPro" id="IPR001516">
    <property type="entry name" value="Proton_antipo_N"/>
</dbReference>
<feature type="transmembrane region" description="Helical" evidence="7">
    <location>
        <begin position="299"/>
        <end position="320"/>
    </location>
</feature>
<dbReference type="GO" id="GO:0015990">
    <property type="term" value="P:electron transport coupled proton transport"/>
    <property type="evidence" value="ECO:0007669"/>
    <property type="project" value="TreeGrafter"/>
</dbReference>
<feature type="transmembrane region" description="Helical" evidence="7">
    <location>
        <begin position="467"/>
        <end position="489"/>
    </location>
</feature>
<dbReference type="GO" id="GO:0042773">
    <property type="term" value="P:ATP synthesis coupled electron transport"/>
    <property type="evidence" value="ECO:0007669"/>
    <property type="project" value="InterPro"/>
</dbReference>
<feature type="transmembrane region" description="Helical" evidence="7">
    <location>
        <begin position="170"/>
        <end position="189"/>
    </location>
</feature>
<feature type="transmembrane region" description="Helical" evidence="7">
    <location>
        <begin position="201"/>
        <end position="219"/>
    </location>
</feature>
<reference evidence="10 11" key="2">
    <citation type="submission" date="2015-05" db="EMBL/GenBank/DDBJ databases">
        <title>Lifestyle Evolution in Cyanobacterial Symbionts of Sponges.</title>
        <authorList>
            <person name="Burgsdorf I."/>
            <person name="Slaby B.M."/>
            <person name="Handley K.M."/>
            <person name="Haber M."/>
            <person name="Blom J."/>
            <person name="Marshall C.W."/>
            <person name="Gilbert J.A."/>
            <person name="Hentschel U."/>
            <person name="Steindler L."/>
        </authorList>
    </citation>
    <scope>NUCLEOTIDE SEQUENCE [LARGE SCALE GENOMIC DNA]</scope>
    <source>
        <strain evidence="10">15L</strain>
    </source>
</reference>
<dbReference type="Gene3D" id="1.20.5.2700">
    <property type="match status" value="1"/>
</dbReference>
<dbReference type="Pfam" id="PF00361">
    <property type="entry name" value="Proton_antipo_M"/>
    <property type="match status" value="1"/>
</dbReference>
<evidence type="ECO:0000256" key="2">
    <source>
        <dbReference type="ARBA" id="ARBA00022692"/>
    </source>
</evidence>
<dbReference type="GO" id="GO:0003954">
    <property type="term" value="F:NADH dehydrogenase activity"/>
    <property type="evidence" value="ECO:0007669"/>
    <property type="project" value="TreeGrafter"/>
</dbReference>
<comment type="caution">
    <text evidence="10">The sequence shown here is derived from an EMBL/GenBank/DDBJ whole genome shotgun (WGS) entry which is preliminary data.</text>
</comment>
<feature type="transmembrane region" description="Helical" evidence="7">
    <location>
        <begin position="605"/>
        <end position="623"/>
    </location>
</feature>
<feature type="domain" description="NADH-Ubiquinone oxidoreductase (complex I) chain 5 N-terminal" evidence="9">
    <location>
        <begin position="89"/>
        <end position="139"/>
    </location>
</feature>
<keyword evidence="4 7" id="KW-0472">Membrane</keyword>
<dbReference type="Pfam" id="PF00662">
    <property type="entry name" value="Proton_antipo_N"/>
    <property type="match status" value="1"/>
</dbReference>
<evidence type="ECO:0000256" key="3">
    <source>
        <dbReference type="ARBA" id="ARBA00022989"/>
    </source>
</evidence>
<feature type="transmembrane region" description="Helical" evidence="7">
    <location>
        <begin position="396"/>
        <end position="420"/>
    </location>
</feature>
<feature type="transmembrane region" description="Helical" evidence="7">
    <location>
        <begin position="501"/>
        <end position="522"/>
    </location>
</feature>
<dbReference type="GO" id="GO:0008137">
    <property type="term" value="F:NADH dehydrogenase (ubiquinone) activity"/>
    <property type="evidence" value="ECO:0007669"/>
    <property type="project" value="InterPro"/>
</dbReference>
<feature type="domain" description="NADH:quinone oxidoreductase/Mrp antiporter transmembrane" evidence="8">
    <location>
        <begin position="155"/>
        <end position="438"/>
    </location>
</feature>
<evidence type="ECO:0000313" key="10">
    <source>
        <dbReference type="EMBL" id="KKZ13552.1"/>
    </source>
</evidence>
<keyword evidence="2 6" id="KW-0812">Transmembrane</keyword>
<dbReference type="PATRIC" id="fig|1608419.3.peg.2379"/>
<feature type="transmembrane region" description="Helical" evidence="7">
    <location>
        <begin position="106"/>
        <end position="126"/>
    </location>
</feature>
<dbReference type="GO" id="GO:0012505">
    <property type="term" value="C:endomembrane system"/>
    <property type="evidence" value="ECO:0007669"/>
    <property type="project" value="UniProtKB-SubCell"/>
</dbReference>
<gene>
    <name evidence="10" type="ORF">TQ37_04225</name>
</gene>
<protein>
    <submittedName>
        <fullName evidence="10">NAD(P)H-quinone oxidoreductase subunit F</fullName>
    </submittedName>
</protein>
<evidence type="ECO:0000256" key="5">
    <source>
        <dbReference type="ARBA" id="ARBA00025624"/>
    </source>
</evidence>
<evidence type="ECO:0000259" key="9">
    <source>
        <dbReference type="Pfam" id="PF00662"/>
    </source>
</evidence>
<dbReference type="Proteomes" id="UP000035037">
    <property type="component" value="Unassembled WGS sequence"/>
</dbReference>
<dbReference type="PANTHER" id="PTHR42829">
    <property type="entry name" value="NADH-UBIQUINONE OXIDOREDUCTASE CHAIN 5"/>
    <property type="match status" value="1"/>
</dbReference>
<dbReference type="GO" id="GO:0016020">
    <property type="term" value="C:membrane"/>
    <property type="evidence" value="ECO:0007669"/>
    <property type="project" value="UniProtKB-SubCell"/>
</dbReference>
<name>A0A0G8AW17_9SYNE</name>
<evidence type="ECO:0000256" key="1">
    <source>
        <dbReference type="ARBA" id="ARBA00004127"/>
    </source>
</evidence>
<sequence>MSAEILSPPFLLAPEGLAFALVRLAWLIPVYGFAGMLLSLPWAAGWIRRNGPRPAAYLNLLVTLLAFIHGSVALAWVWGHGHYDLSLSWLHVLDLQFDWDFRLSRFNLGALELVTGLSFLGQVYALGYLDKEWSLARFFALLGFFEGAMCGVVLSSSLFMSYFLLEMLTLSTYLLVGFWYAQPLVVTAARDAFLTKRVGDVLMLMGIVAISSWAGSLDFDDLNAWFHDHPLGPVASTLMPLALIAGPTGKCAQFPMHLWLDEAMEGPNPASILRNSVVVTCGAIVLLKVMPIVTISPVAMAVLQVIGGISATGGSLVALAQVDIKRALSYTTTAYLGLVFILISLKLPATALLLLLAHALSKALLTMSIGSVILISTTQDLTELGGFGSRTPATTTAYVVGALGMTGLLPLGCFWCFGLATHGLASQPWLAAVVLVTNTLTVWNLLRQFRHIFLGSPLPKTRRAPEVNWLMAVPMVALTVIVLLSPLLMQSLYPVPGIAAFPTHVTALVVASGGLGVVIGCLQPLRKSMSRSIVKPVRLMQDLLAYDFYTDRVYRFSIVRLVSSLAQAADWMDRVVVNGVANGMGRLSLASAEGLKLGVSGASQTYVLTVVAAVVLLLLLVLSRGS</sequence>
<dbReference type="PRINTS" id="PR01434">
    <property type="entry name" value="NADHDHGNASE5"/>
</dbReference>